<reference evidence="1" key="1">
    <citation type="submission" date="2021-02" db="EMBL/GenBank/DDBJ databases">
        <authorList>
            <person name="Nowell W R."/>
        </authorList>
    </citation>
    <scope>NUCLEOTIDE SEQUENCE</scope>
</reference>
<name>A0A8S3AUP5_9BILA</name>
<accession>A0A8S3AUP5</accession>
<protein>
    <submittedName>
        <fullName evidence="1">Uncharacterized protein</fullName>
    </submittedName>
</protein>
<organism evidence="1 2">
    <name type="scientific">Rotaria magnacalcarata</name>
    <dbReference type="NCBI Taxonomy" id="392030"/>
    <lineage>
        <taxon>Eukaryota</taxon>
        <taxon>Metazoa</taxon>
        <taxon>Spiralia</taxon>
        <taxon>Gnathifera</taxon>
        <taxon>Rotifera</taxon>
        <taxon>Eurotatoria</taxon>
        <taxon>Bdelloidea</taxon>
        <taxon>Philodinida</taxon>
        <taxon>Philodinidae</taxon>
        <taxon>Rotaria</taxon>
    </lineage>
</organism>
<evidence type="ECO:0000313" key="1">
    <source>
        <dbReference type="EMBL" id="CAF4754710.1"/>
    </source>
</evidence>
<dbReference type="AlphaFoldDB" id="A0A8S3AUP5"/>
<dbReference type="EMBL" id="CAJOBH010130477">
    <property type="protein sequence ID" value="CAF4754710.1"/>
    <property type="molecule type" value="Genomic_DNA"/>
</dbReference>
<gene>
    <name evidence="1" type="ORF">BYL167_LOCUS46247</name>
</gene>
<sequence>TIFFLIFSYAYVPSIRVTPTTIQVQPLKLVKLHRVIREKKFDDPMSYALVEIRDEANKALYARDFRSLRKTFKQILTD</sequence>
<evidence type="ECO:0000313" key="2">
    <source>
        <dbReference type="Proteomes" id="UP000681967"/>
    </source>
</evidence>
<comment type="caution">
    <text evidence="1">The sequence shown here is derived from an EMBL/GenBank/DDBJ whole genome shotgun (WGS) entry which is preliminary data.</text>
</comment>
<feature type="non-terminal residue" evidence="1">
    <location>
        <position position="1"/>
    </location>
</feature>
<dbReference type="Proteomes" id="UP000681967">
    <property type="component" value="Unassembled WGS sequence"/>
</dbReference>
<proteinExistence type="predicted"/>
<feature type="non-terminal residue" evidence="1">
    <location>
        <position position="78"/>
    </location>
</feature>